<keyword evidence="2" id="KW-0802">TPR repeat</keyword>
<evidence type="ECO:0000313" key="4">
    <source>
        <dbReference type="Proteomes" id="UP000682134"/>
    </source>
</evidence>
<dbReference type="Pfam" id="PF13432">
    <property type="entry name" value="TPR_16"/>
    <property type="match status" value="1"/>
</dbReference>
<dbReference type="Proteomes" id="UP000682134">
    <property type="component" value="Unassembled WGS sequence"/>
</dbReference>
<dbReference type="SUPFAM" id="SSF48452">
    <property type="entry name" value="TPR-like"/>
    <property type="match status" value="2"/>
</dbReference>
<dbReference type="InterPro" id="IPR011990">
    <property type="entry name" value="TPR-like_helical_dom_sf"/>
</dbReference>
<dbReference type="Gene3D" id="1.25.40.10">
    <property type="entry name" value="Tetratricopeptide repeat domain"/>
    <property type="match status" value="1"/>
</dbReference>
<protein>
    <submittedName>
        <fullName evidence="3">Tetratricopeptide repeat protein</fullName>
    </submittedName>
</protein>
<evidence type="ECO:0000256" key="1">
    <source>
        <dbReference type="ARBA" id="ARBA00022737"/>
    </source>
</evidence>
<dbReference type="PANTHER" id="PTHR45586">
    <property type="entry name" value="TPR REPEAT-CONTAINING PROTEIN PA4667"/>
    <property type="match status" value="1"/>
</dbReference>
<dbReference type="Pfam" id="PF25058">
    <property type="entry name" value="ARM_TT21"/>
    <property type="match status" value="1"/>
</dbReference>
<sequence length="420" mass="48713">MSIVNEAIQLIENGLTEEGLSKLQSFLKNANDEEKYEIALIFQSLGLVEEAKNIIEDLYYLYDEDEELKIILSELLIDLDEEDEALNLLLTIKPESDFRVQALLLMADIYQVQGLDEVAESKLLEAKRMLPDEPVIDFALGEYYFSKYEYSKAISYYKELTSKDIDLKGVNKKLRLAECLSAEGEWDEAIPYYESGIEESKDFHTLLGYGITLFQAERYNAAIPILEEAIFLDEEYIVAYLWLSKAFEMEGQITDSYETLQKAIKVDETNVDCQLAAAKIARKLKYHEECKKHLGEALTYDPSLIEGVQLLVGIYFEEEEFEAVIDTISLAMKHGAFDPQFNWDLAKAYNQIEKYDEALNYYRTAYNDFNQEMTFLKEYGDFLYEEGLHKEAKEVYQKLTTDDLLMEDVIERLDRLNDLE</sequence>
<comment type="caution">
    <text evidence="3">The sequence shown here is derived from an EMBL/GenBank/DDBJ whole genome shotgun (WGS) entry which is preliminary data.</text>
</comment>
<keyword evidence="1" id="KW-0677">Repeat</keyword>
<dbReference type="AlphaFoldDB" id="A0A940SHQ9"/>
<evidence type="ECO:0000256" key="2">
    <source>
        <dbReference type="ARBA" id="ARBA00022803"/>
    </source>
</evidence>
<gene>
    <name evidence="3" type="ORF">J5Y03_03285</name>
</gene>
<organism evidence="3 4">
    <name type="scientific">Gottfriedia endophytica</name>
    <dbReference type="NCBI Taxonomy" id="2820819"/>
    <lineage>
        <taxon>Bacteria</taxon>
        <taxon>Bacillati</taxon>
        <taxon>Bacillota</taxon>
        <taxon>Bacilli</taxon>
        <taxon>Bacillales</taxon>
        <taxon>Bacillaceae</taxon>
        <taxon>Gottfriedia</taxon>
    </lineage>
</organism>
<dbReference type="Pfam" id="PF13181">
    <property type="entry name" value="TPR_8"/>
    <property type="match status" value="1"/>
</dbReference>
<dbReference type="SMART" id="SM00028">
    <property type="entry name" value="TPR"/>
    <property type="match status" value="6"/>
</dbReference>
<reference evidence="3" key="1">
    <citation type="submission" date="2021-04" db="EMBL/GenBank/DDBJ databases">
        <title>Genome seq and assembly of Bacillus sp.</title>
        <authorList>
            <person name="Chhetri G."/>
        </authorList>
    </citation>
    <scope>NUCLEOTIDE SEQUENCE</scope>
    <source>
        <strain evidence="3">RG28</strain>
    </source>
</reference>
<dbReference type="InterPro" id="IPR019734">
    <property type="entry name" value="TPR_rpt"/>
</dbReference>
<dbReference type="PANTHER" id="PTHR45586:SF15">
    <property type="entry name" value="TPR REPEAT-CONTAINING PROTEIN YPIA"/>
    <property type="match status" value="1"/>
</dbReference>
<dbReference type="RefSeq" id="WP_209402499.1">
    <property type="nucleotide sequence ID" value="NZ_JAGIYQ010000002.1"/>
</dbReference>
<accession>A0A940SHQ9</accession>
<proteinExistence type="predicted"/>
<keyword evidence="4" id="KW-1185">Reference proteome</keyword>
<name>A0A940SHQ9_9BACI</name>
<dbReference type="EMBL" id="JAGIYQ010000002">
    <property type="protein sequence ID" value="MBP0724205.1"/>
    <property type="molecule type" value="Genomic_DNA"/>
</dbReference>
<evidence type="ECO:0000313" key="3">
    <source>
        <dbReference type="EMBL" id="MBP0724205.1"/>
    </source>
</evidence>
<dbReference type="InterPro" id="IPR051012">
    <property type="entry name" value="CellSynth/LPSAsmb/PSIAsmb"/>
</dbReference>
<dbReference type="Pfam" id="PF13176">
    <property type="entry name" value="TPR_7"/>
    <property type="match status" value="1"/>
</dbReference>